<accession>A0ABT5C8Z5</accession>
<dbReference type="RefSeq" id="WP_272101059.1">
    <property type="nucleotide sequence ID" value="NZ_JAQNDK010000004.1"/>
</dbReference>
<dbReference type="SUPFAM" id="SSF53300">
    <property type="entry name" value="vWA-like"/>
    <property type="match status" value="1"/>
</dbReference>
<keyword evidence="3" id="KW-1185">Reference proteome</keyword>
<organism evidence="2 3">
    <name type="scientific">Sorangium atrum</name>
    <dbReference type="NCBI Taxonomy" id="2995308"/>
    <lineage>
        <taxon>Bacteria</taxon>
        <taxon>Pseudomonadati</taxon>
        <taxon>Myxococcota</taxon>
        <taxon>Polyangia</taxon>
        <taxon>Polyangiales</taxon>
        <taxon>Polyangiaceae</taxon>
        <taxon>Sorangium</taxon>
    </lineage>
</organism>
<reference evidence="2 3" key="1">
    <citation type="submission" date="2023-01" db="EMBL/GenBank/DDBJ databases">
        <title>Minimal conservation of predation-associated metabolite biosynthetic gene clusters underscores biosynthetic potential of Myxococcota including descriptions for ten novel species: Archangium lansinium sp. nov., Myxococcus landrumus sp. nov., Nannocystis bai.</title>
        <authorList>
            <person name="Ahearne A."/>
            <person name="Stevens C."/>
            <person name="Dowd S."/>
        </authorList>
    </citation>
    <scope>NUCLEOTIDE SEQUENCE [LARGE SCALE GENOMIC DNA]</scope>
    <source>
        <strain evidence="2 3">WIWO2</strain>
    </source>
</reference>
<evidence type="ECO:0000313" key="3">
    <source>
        <dbReference type="Proteomes" id="UP001217485"/>
    </source>
</evidence>
<evidence type="ECO:0000259" key="1">
    <source>
        <dbReference type="Pfam" id="PF01882"/>
    </source>
</evidence>
<dbReference type="InterPro" id="IPR002881">
    <property type="entry name" value="DUF58"/>
</dbReference>
<dbReference type="PANTHER" id="PTHR33608">
    <property type="entry name" value="BLL2464 PROTEIN"/>
    <property type="match status" value="1"/>
</dbReference>
<proteinExistence type="predicted"/>
<dbReference type="PANTHER" id="PTHR33608:SF3">
    <property type="entry name" value="SLR2013 PROTEIN"/>
    <property type="match status" value="1"/>
</dbReference>
<evidence type="ECO:0000313" key="2">
    <source>
        <dbReference type="EMBL" id="MDC0682909.1"/>
    </source>
</evidence>
<gene>
    <name evidence="2" type="ORF">POL72_34600</name>
</gene>
<comment type="caution">
    <text evidence="2">The sequence shown here is derived from an EMBL/GenBank/DDBJ whole genome shotgun (WGS) entry which is preliminary data.</text>
</comment>
<dbReference type="EMBL" id="JAQNDK010000004">
    <property type="protein sequence ID" value="MDC0682909.1"/>
    <property type="molecule type" value="Genomic_DNA"/>
</dbReference>
<dbReference type="InterPro" id="IPR036465">
    <property type="entry name" value="vWFA_dom_sf"/>
</dbReference>
<protein>
    <submittedName>
        <fullName evidence="2">DUF58 domain-containing protein</fullName>
    </submittedName>
</protein>
<name>A0ABT5C8Z5_9BACT</name>
<dbReference type="Pfam" id="PF01882">
    <property type="entry name" value="DUF58"/>
    <property type="match status" value="1"/>
</dbReference>
<sequence length="431" mass="47721">MIPSRALVLLAIVPLGLAVATLVDRTLLLPMLAADAGIALWAAIDALLARRPLVTVKRHAPAVLSIGRPNLITLEIRSLSRRKLSIEVADDLFDHAESDDLPVKLELPPRERAAARYHVRPTRRGAHAIGDHHVRYLSPFGLWIRQVTVPAETPVKVYPDVQAVRAFELMARQDRDPAALRASRKRGGESEFERLREYRRGDEFRSIDWKATARQKKIISREYQLESNQNLLFLLDAGRLMTAQTQGLSLFDHALNASLMLSHVAARGGDRVGLLAFADGIKSYAPPVSGAGAAKHVLSAGYDLYPELVETNYGAAFQHVGLRVRKRSLIVLFTQVVDDVAAGELLRLMRGVMPRHLPLMVLLRDVEIDALVEGGDVDPYTRGAAAELSSFRDRLVRDLKNHGALVLDVAPGQLTGQLINRYLEIKARHLL</sequence>
<dbReference type="Proteomes" id="UP001217485">
    <property type="component" value="Unassembled WGS sequence"/>
</dbReference>
<feature type="domain" description="DUF58" evidence="1">
    <location>
        <begin position="195"/>
        <end position="377"/>
    </location>
</feature>